<dbReference type="Proteomes" id="UP000263232">
    <property type="component" value="Chromosome"/>
</dbReference>
<gene>
    <name evidence="1" type="ORF">CL176_02120</name>
</gene>
<organism evidence="1 2">
    <name type="scientific">Suicoccus acidiformans</name>
    <dbReference type="NCBI Taxonomy" id="2036206"/>
    <lineage>
        <taxon>Bacteria</taxon>
        <taxon>Bacillati</taxon>
        <taxon>Bacillota</taxon>
        <taxon>Bacilli</taxon>
        <taxon>Lactobacillales</taxon>
        <taxon>Aerococcaceae</taxon>
        <taxon>Suicoccus</taxon>
    </lineage>
</organism>
<evidence type="ECO:0000313" key="1">
    <source>
        <dbReference type="EMBL" id="AXY24915.1"/>
    </source>
</evidence>
<keyword evidence="2" id="KW-1185">Reference proteome</keyword>
<reference evidence="1 2" key="1">
    <citation type="submission" date="2017-09" db="EMBL/GenBank/DDBJ databases">
        <title>Complete genome sequence of Oxytococcus suis strain ZY16052.</title>
        <authorList>
            <person name="Li F."/>
        </authorList>
    </citation>
    <scope>NUCLEOTIDE SEQUENCE [LARGE SCALE GENOMIC DNA]</scope>
    <source>
        <strain evidence="1 2">ZY16052</strain>
    </source>
</reference>
<dbReference type="KEGG" id="abae:CL176_02120"/>
<sequence>MLYWEDGSMAIVVQATEKYEAHFDEQFPLMEYIDITREGDYDVSISGAKRLSEMIEDRILTNKPVAVPEGYQDILY</sequence>
<dbReference type="RefSeq" id="WP_118989837.1">
    <property type="nucleotide sequence ID" value="NZ_CP023434.1"/>
</dbReference>
<protein>
    <submittedName>
        <fullName evidence="1">Uncharacterized protein</fullName>
    </submittedName>
</protein>
<dbReference type="EMBL" id="CP023434">
    <property type="protein sequence ID" value="AXY24915.1"/>
    <property type="molecule type" value="Genomic_DNA"/>
</dbReference>
<evidence type="ECO:0000313" key="2">
    <source>
        <dbReference type="Proteomes" id="UP000263232"/>
    </source>
</evidence>
<dbReference type="AlphaFoldDB" id="A0A347WIK8"/>
<name>A0A347WIK8_9LACT</name>
<proteinExistence type="predicted"/>
<dbReference type="OrthoDB" id="2201806at2"/>
<accession>A0A347WIK8</accession>